<evidence type="ECO:0000313" key="2">
    <source>
        <dbReference type="Proteomes" id="UP000465361"/>
    </source>
</evidence>
<protein>
    <submittedName>
        <fullName evidence="1">Uncharacterized protein</fullName>
    </submittedName>
</protein>
<dbReference type="GO" id="GO:0003677">
    <property type="term" value="F:DNA binding"/>
    <property type="evidence" value="ECO:0007669"/>
    <property type="project" value="InterPro"/>
</dbReference>
<dbReference type="Gene3D" id="1.10.260.40">
    <property type="entry name" value="lambda repressor-like DNA-binding domains"/>
    <property type="match status" value="1"/>
</dbReference>
<dbReference type="RefSeq" id="WP_163753200.1">
    <property type="nucleotide sequence ID" value="NZ_BLKW01000002.1"/>
</dbReference>
<proteinExistence type="predicted"/>
<dbReference type="InterPro" id="IPR010982">
    <property type="entry name" value="Lambda_DNA-bd_dom_sf"/>
</dbReference>
<gene>
    <name evidence="1" type="ORF">MBOT_00730</name>
</gene>
<name>A0A7I9XSG0_9MYCO</name>
<accession>A0A7I9XSG0</accession>
<sequence>MAWFAWPFAWSTEEAFGLTDGFWINMQAQYDLDMARIQLGDELEHVHKVGI</sequence>
<dbReference type="EMBL" id="BLKW01000002">
    <property type="protein sequence ID" value="GFG72708.1"/>
    <property type="molecule type" value="Genomic_DNA"/>
</dbReference>
<reference evidence="1 2" key="1">
    <citation type="journal article" date="2019" name="Emerg. Microbes Infect.">
        <title>Comprehensive subspecies identification of 175 nontuberculous mycobacteria species based on 7547 genomic profiles.</title>
        <authorList>
            <person name="Matsumoto Y."/>
            <person name="Kinjo T."/>
            <person name="Motooka D."/>
            <person name="Nabeya D."/>
            <person name="Jung N."/>
            <person name="Uechi K."/>
            <person name="Horii T."/>
            <person name="Iida T."/>
            <person name="Fujita J."/>
            <person name="Nakamura S."/>
        </authorList>
    </citation>
    <scope>NUCLEOTIDE SEQUENCE [LARGE SCALE GENOMIC DNA]</scope>
    <source>
        <strain evidence="1 2">JCM 17322</strain>
    </source>
</reference>
<comment type="caution">
    <text evidence="1">The sequence shown here is derived from an EMBL/GenBank/DDBJ whole genome shotgun (WGS) entry which is preliminary data.</text>
</comment>
<organism evidence="1 2">
    <name type="scientific">Mycobacterium botniense</name>
    <dbReference type="NCBI Taxonomy" id="84962"/>
    <lineage>
        <taxon>Bacteria</taxon>
        <taxon>Bacillati</taxon>
        <taxon>Actinomycetota</taxon>
        <taxon>Actinomycetes</taxon>
        <taxon>Mycobacteriales</taxon>
        <taxon>Mycobacteriaceae</taxon>
        <taxon>Mycobacterium</taxon>
    </lineage>
</organism>
<evidence type="ECO:0000313" key="1">
    <source>
        <dbReference type="EMBL" id="GFG72708.1"/>
    </source>
</evidence>
<dbReference type="Proteomes" id="UP000465361">
    <property type="component" value="Unassembled WGS sequence"/>
</dbReference>
<keyword evidence="2" id="KW-1185">Reference proteome</keyword>
<dbReference type="AlphaFoldDB" id="A0A7I9XSG0"/>